<proteinExistence type="inferred from homology"/>
<dbReference type="EMBL" id="JACKXD010000002">
    <property type="protein sequence ID" value="MBB6646003.1"/>
    <property type="molecule type" value="Genomic_DNA"/>
</dbReference>
<comment type="similarity">
    <text evidence="2 6">Belongs to the class-III pyridoxal-phosphate-dependent aminotransferase family.</text>
</comment>
<evidence type="ECO:0000256" key="3">
    <source>
        <dbReference type="ARBA" id="ARBA00022576"/>
    </source>
</evidence>
<comment type="cofactor">
    <cofactor evidence="1">
        <name>pyridoxal 5'-phosphate</name>
        <dbReference type="ChEBI" id="CHEBI:597326"/>
    </cofactor>
</comment>
<keyword evidence="3 8" id="KW-0032">Aminotransferase</keyword>
<dbReference type="InterPro" id="IPR004637">
    <property type="entry name" value="Dat"/>
</dbReference>
<dbReference type="GO" id="GO:0008483">
    <property type="term" value="F:transaminase activity"/>
    <property type="evidence" value="ECO:0007669"/>
    <property type="project" value="UniProtKB-KW"/>
</dbReference>
<comment type="caution">
    <text evidence="8">The sequence shown here is derived from an EMBL/GenBank/DDBJ whole genome shotgun (WGS) entry which is preliminary data.</text>
</comment>
<feature type="region of interest" description="Disordered" evidence="7">
    <location>
        <begin position="1"/>
        <end position="24"/>
    </location>
</feature>
<evidence type="ECO:0000256" key="5">
    <source>
        <dbReference type="ARBA" id="ARBA00022898"/>
    </source>
</evidence>
<dbReference type="PROSITE" id="PS00600">
    <property type="entry name" value="AA_TRANSFER_CLASS_3"/>
    <property type="match status" value="1"/>
</dbReference>
<keyword evidence="5 6" id="KW-0663">Pyridoxal phosphate</keyword>
<dbReference type="InterPro" id="IPR049704">
    <property type="entry name" value="Aminotrans_3_PPA_site"/>
</dbReference>
<dbReference type="GO" id="GO:0030170">
    <property type="term" value="F:pyridoxal phosphate binding"/>
    <property type="evidence" value="ECO:0007669"/>
    <property type="project" value="InterPro"/>
</dbReference>
<dbReference type="SUPFAM" id="SSF53383">
    <property type="entry name" value="PLP-dependent transferases"/>
    <property type="match status" value="1"/>
</dbReference>
<gene>
    <name evidence="8" type="ORF">H5V44_06835</name>
</gene>
<dbReference type="Proteomes" id="UP000546257">
    <property type="component" value="Unassembled WGS sequence"/>
</dbReference>
<evidence type="ECO:0000256" key="4">
    <source>
        <dbReference type="ARBA" id="ARBA00022679"/>
    </source>
</evidence>
<dbReference type="RefSeq" id="WP_185192359.1">
    <property type="nucleotide sequence ID" value="NZ_JACKXD010000002.1"/>
</dbReference>
<protein>
    <submittedName>
        <fullName evidence="8">Aspartate aminotransferase family protein</fullName>
    </submittedName>
</protein>
<reference evidence="8 9" key="1">
    <citation type="submission" date="2020-08" db="EMBL/GenBank/DDBJ databases">
        <authorList>
            <person name="Seo M.-J."/>
        </authorList>
    </citation>
    <scope>NUCLEOTIDE SEQUENCE [LARGE SCALE GENOMIC DNA]</scope>
    <source>
        <strain evidence="8 9">MBLA0160</strain>
    </source>
</reference>
<sequence length="466" mass="49342">MAAGPPPEEIHFSQRPQVEGSIPGQRSRELLEKQSEIEANTVAYPRSLPIAMDAARGATIRDADGNVYLDFFGGIGVANVGHSNPYVLSAAQDQLDSLAHTIDFPTEARIEFLEALDGIAPGSLPGNSRIAFGGPTGTNAIEASIKLARYNTGNEGLIGFDRGYHGGTAGALSLSGWSSYKSDYEPLLSGVVHVPYPTARGQERGPAASLERTLTQLRAVLRDDDTPSPAGIWAEPIQGSGGVIVPPEGFLTGLRAIADDHDLLLIVDEIQTGMGRTGEWFGCTRSGITPDAVTVGKAVGGIGLPLSATIYREEFDTWGPSAHAGTFRGHVPAMIAGARAIEYIDSHGLLDRAQDLGSYLRERLAECANACPSLVDVRGRGLLVGAEFEAADGSPLPSVVEAIQDRCLRRGLVVWTAGIEGHVLRLLPPLVLTDEQARVGMDILTEVIEDVTRASTETPDVAGRRS</sequence>
<organism evidence="8 9">
    <name type="scientific">Halobellus ruber</name>
    <dbReference type="NCBI Taxonomy" id="2761102"/>
    <lineage>
        <taxon>Archaea</taxon>
        <taxon>Methanobacteriati</taxon>
        <taxon>Methanobacteriota</taxon>
        <taxon>Stenosarchaea group</taxon>
        <taxon>Halobacteria</taxon>
        <taxon>Halobacteriales</taxon>
        <taxon>Haloferacaceae</taxon>
        <taxon>Halobellus</taxon>
    </lineage>
</organism>
<dbReference type="AlphaFoldDB" id="A0A7J9SI15"/>
<dbReference type="Gene3D" id="3.40.640.10">
    <property type="entry name" value="Type I PLP-dependent aspartate aminotransferase-like (Major domain)"/>
    <property type="match status" value="1"/>
</dbReference>
<keyword evidence="9" id="KW-1185">Reference proteome</keyword>
<dbReference type="InterPro" id="IPR015424">
    <property type="entry name" value="PyrdxlP-dep_Trfase"/>
</dbReference>
<dbReference type="InterPro" id="IPR005814">
    <property type="entry name" value="Aminotrans_3"/>
</dbReference>
<dbReference type="Pfam" id="PF00202">
    <property type="entry name" value="Aminotran_3"/>
    <property type="match status" value="1"/>
</dbReference>
<accession>A0A7J9SI15</accession>
<evidence type="ECO:0000256" key="7">
    <source>
        <dbReference type="SAM" id="MobiDB-lite"/>
    </source>
</evidence>
<dbReference type="Gene3D" id="3.90.1150.10">
    <property type="entry name" value="Aspartate Aminotransferase, domain 1"/>
    <property type="match status" value="1"/>
</dbReference>
<dbReference type="CDD" id="cd00610">
    <property type="entry name" value="OAT_like"/>
    <property type="match status" value="1"/>
</dbReference>
<dbReference type="PANTHER" id="PTHR43552">
    <property type="entry name" value="DIAMINOBUTYRATE--2-OXOGLUTARATE AMINOTRANSFERASE"/>
    <property type="match status" value="1"/>
</dbReference>
<evidence type="ECO:0000313" key="9">
    <source>
        <dbReference type="Proteomes" id="UP000546257"/>
    </source>
</evidence>
<evidence type="ECO:0000256" key="6">
    <source>
        <dbReference type="RuleBase" id="RU003560"/>
    </source>
</evidence>
<dbReference type="InterPro" id="IPR015421">
    <property type="entry name" value="PyrdxlP-dep_Trfase_major"/>
</dbReference>
<evidence type="ECO:0000256" key="2">
    <source>
        <dbReference type="ARBA" id="ARBA00008954"/>
    </source>
</evidence>
<keyword evidence="4 8" id="KW-0808">Transferase</keyword>
<dbReference type="InterPro" id="IPR015422">
    <property type="entry name" value="PyrdxlP-dep_Trfase_small"/>
</dbReference>
<name>A0A7J9SI15_9EURY</name>
<dbReference type="PANTHER" id="PTHR43552:SF1">
    <property type="entry name" value="DIAMINOBUTYRATE--2-OXOGLUTARATE AMINOTRANSFERASE"/>
    <property type="match status" value="1"/>
</dbReference>
<evidence type="ECO:0000313" key="8">
    <source>
        <dbReference type="EMBL" id="MBB6646003.1"/>
    </source>
</evidence>
<evidence type="ECO:0000256" key="1">
    <source>
        <dbReference type="ARBA" id="ARBA00001933"/>
    </source>
</evidence>
<dbReference type="PIRSF" id="PIRSF000521">
    <property type="entry name" value="Transaminase_4ab_Lys_Orn"/>
    <property type="match status" value="1"/>
</dbReference>